<feature type="binding site" evidence="7">
    <location>
        <position position="155"/>
    </location>
    <ligand>
        <name>Mg(2+)</name>
        <dbReference type="ChEBI" id="CHEBI:18420"/>
        <label>1</label>
    </ligand>
</feature>
<dbReference type="InterPro" id="IPR020848">
    <property type="entry name" value="AP_endonuclease_F1_CS"/>
</dbReference>
<dbReference type="InterPro" id="IPR005135">
    <property type="entry name" value="Endo/exonuclease/phosphatase"/>
</dbReference>
<evidence type="ECO:0000256" key="7">
    <source>
        <dbReference type="PIRSR" id="PIRSR604808-2"/>
    </source>
</evidence>
<keyword evidence="3 7" id="KW-0479">Metal-binding</keyword>
<dbReference type="InterPro" id="IPR037493">
    <property type="entry name" value="ExoIII-like"/>
</dbReference>
<evidence type="ECO:0000313" key="11">
    <source>
        <dbReference type="Proteomes" id="UP000011021"/>
    </source>
</evidence>
<comment type="cofactor">
    <cofactor evidence="7">
        <name>Mg(2+)</name>
        <dbReference type="ChEBI" id="CHEBI:18420"/>
    </cofactor>
    <cofactor evidence="7">
        <name>Mn(2+)</name>
        <dbReference type="ChEBI" id="CHEBI:29035"/>
    </cofactor>
    <text evidence="7">Probably binds two magnesium or manganese ions per subunit.</text>
</comment>
<feature type="site" description="Interaction with DNA substrate" evidence="8">
    <location>
        <position position="256"/>
    </location>
</feature>
<dbReference type="HOGENOM" id="CLU_027539_0_1_4"/>
<dbReference type="GO" id="GO:0008311">
    <property type="term" value="F:double-stranded DNA 3'-5' DNA exonuclease activity"/>
    <property type="evidence" value="ECO:0007669"/>
    <property type="project" value="UniProtKB-EC"/>
</dbReference>
<dbReference type="GO" id="GO:0046872">
    <property type="term" value="F:metal ion binding"/>
    <property type="evidence" value="ECO:0007669"/>
    <property type="project" value="UniProtKB-KW"/>
</dbReference>
<dbReference type="SUPFAM" id="SSF56219">
    <property type="entry name" value="DNase I-like"/>
    <property type="match status" value="1"/>
</dbReference>
<feature type="binding site" evidence="7">
    <location>
        <position position="157"/>
    </location>
    <ligand>
        <name>Mg(2+)</name>
        <dbReference type="ChEBI" id="CHEBI:18420"/>
        <label>1</label>
    </ligand>
</feature>
<feature type="binding site" evidence="7">
    <location>
        <position position="255"/>
    </location>
    <ligand>
        <name>Mg(2+)</name>
        <dbReference type="ChEBI" id="CHEBI:18420"/>
        <label>1</label>
    </ligand>
</feature>
<evidence type="ECO:0000256" key="4">
    <source>
        <dbReference type="ARBA" id="ARBA00022801"/>
    </source>
</evidence>
<dbReference type="GO" id="GO:0004519">
    <property type="term" value="F:endonuclease activity"/>
    <property type="evidence" value="ECO:0007669"/>
    <property type="project" value="InterPro"/>
</dbReference>
<dbReference type="NCBIfam" id="TIGR00195">
    <property type="entry name" value="exoDNase_III"/>
    <property type="match status" value="1"/>
</dbReference>
<comment type="caution">
    <text evidence="10">The sequence shown here is derived from an EMBL/GenBank/DDBJ whole genome shotgun (WGS) entry which is preliminary data.</text>
</comment>
<comment type="similarity">
    <text evidence="2">Belongs to the DNA repair enzymes AP/ExoA family.</text>
</comment>
<dbReference type="NCBIfam" id="TIGR00633">
    <property type="entry name" value="xth"/>
    <property type="match status" value="1"/>
</dbReference>
<comment type="cofactor">
    <cofactor evidence="1">
        <name>Mn(2+)</name>
        <dbReference type="ChEBI" id="CHEBI:29035"/>
    </cofactor>
</comment>
<accession>E7RUI9</accession>
<proteinExistence type="inferred from homology"/>
<feature type="site" description="Important for catalytic activity" evidence="8">
    <location>
        <position position="226"/>
    </location>
</feature>
<feature type="active site" description="Proton donor/acceptor" evidence="6">
    <location>
        <position position="155"/>
    </location>
</feature>
<dbReference type="EMBL" id="AEQP01000001">
    <property type="protein sequence ID" value="EFV95972.1"/>
    <property type="molecule type" value="Genomic_DNA"/>
</dbReference>
<evidence type="ECO:0000259" key="9">
    <source>
        <dbReference type="Pfam" id="PF03372"/>
    </source>
</evidence>
<reference evidence="10 11" key="1">
    <citation type="submission" date="2010-12" db="EMBL/GenBank/DDBJ databases">
        <authorList>
            <person name="Muzny D."/>
            <person name="Qin X."/>
            <person name="Deng J."/>
            <person name="Jiang H."/>
            <person name="Liu Y."/>
            <person name="Qu J."/>
            <person name="Song X.-Z."/>
            <person name="Zhang L."/>
            <person name="Thornton R."/>
            <person name="Coyle M."/>
            <person name="Francisco L."/>
            <person name="Jackson L."/>
            <person name="Javaid M."/>
            <person name="Korchina V."/>
            <person name="Kovar C."/>
            <person name="Mata R."/>
            <person name="Mathew T."/>
            <person name="Ngo R."/>
            <person name="Nguyen L."/>
            <person name="Nguyen N."/>
            <person name="Okwuonu G."/>
            <person name="Ongeri F."/>
            <person name="Pham C."/>
            <person name="Simmons D."/>
            <person name="Wilczek-Boney K."/>
            <person name="Hale W."/>
            <person name="Jakkamsetti A."/>
            <person name="Pham P."/>
            <person name="Ruth R."/>
            <person name="San Lucas F."/>
            <person name="Warren J."/>
            <person name="Zhang J."/>
            <person name="Zhao Z."/>
            <person name="Zhou C."/>
            <person name="Zhu D."/>
            <person name="Lee S."/>
            <person name="Bess C."/>
            <person name="Blankenburg K."/>
            <person name="Forbes L."/>
            <person name="Fu Q."/>
            <person name="Gubbala S."/>
            <person name="Hirani K."/>
            <person name="Jayaseelan J.C."/>
            <person name="Lara F."/>
            <person name="Munidasa M."/>
            <person name="Palculict T."/>
            <person name="Patil S."/>
            <person name="Pu L.-L."/>
            <person name="Saada N."/>
            <person name="Tang L."/>
            <person name="Weissenberger G."/>
            <person name="Zhu Y."/>
            <person name="Hemphill L."/>
            <person name="Shang Y."/>
            <person name="Youmans B."/>
            <person name="Ayvaz T."/>
            <person name="Ross M."/>
            <person name="Santibanez J."/>
            <person name="Aqrawi P."/>
            <person name="Gross S."/>
            <person name="Joshi V."/>
            <person name="Fowler G."/>
            <person name="Nazareth L."/>
            <person name="Reid J."/>
            <person name="Worley K."/>
            <person name="Petrosino J."/>
            <person name="Highlander S."/>
            <person name="Gibbs R."/>
        </authorList>
    </citation>
    <scope>NUCLEOTIDE SEQUENCE [LARGE SCALE GENOMIC DNA]</scope>
    <source>
        <strain evidence="10 11">ATCC 51599</strain>
    </source>
</reference>
<feature type="domain" description="Endonuclease/exonuclease/phosphatase" evidence="9">
    <location>
        <begin position="4"/>
        <end position="256"/>
    </location>
</feature>
<feature type="active site" evidence="6">
    <location>
        <position position="112"/>
    </location>
</feature>
<sequence length="268" mass="29944">MQLATWNVNSLKMRLQHVLDWLAANPVDFLCLQETKLTDDKFPKDEIEAAGYGVIFTGQPTYNGVALLYRKEAGYVPDGVQLNNPLYEDVQRRLVSARFQTAAGPVRVIGAYFPNGQAVGSEKYVYKLGWIASLQEWIAQLRREEPDTGVILAGDFNIAPADADVHDPAVWADGILVSGPEREALQGLLALGLHDAFRLFEQPPKLFSWWDYRALGFRRNAGLRIDLILVSDELKPMVGRCWIDKGPRKLEKPSDHTPVVVEWGAAAT</sequence>
<keyword evidence="11" id="KW-1185">Reference proteome</keyword>
<dbReference type="Gene3D" id="3.60.10.10">
    <property type="entry name" value="Endonuclease/exonuclease/phosphatase"/>
    <property type="match status" value="1"/>
</dbReference>
<feature type="binding site" evidence="7">
    <location>
        <position position="256"/>
    </location>
    <ligand>
        <name>Mg(2+)</name>
        <dbReference type="ChEBI" id="CHEBI:18420"/>
        <label>1</label>
    </ligand>
</feature>
<dbReference type="InterPro" id="IPR004808">
    <property type="entry name" value="AP_endonuc_1"/>
</dbReference>
<dbReference type="PROSITE" id="PS00728">
    <property type="entry name" value="AP_NUCLEASE_F1_3"/>
    <property type="match status" value="1"/>
</dbReference>
<dbReference type="PANTHER" id="PTHR43250">
    <property type="entry name" value="EXODEOXYRIBONUCLEASE III"/>
    <property type="match status" value="1"/>
</dbReference>
<feature type="site" description="Transition state stabilizer" evidence="8">
    <location>
        <position position="157"/>
    </location>
</feature>
<feature type="binding site" evidence="7">
    <location>
        <position position="7"/>
    </location>
    <ligand>
        <name>Mg(2+)</name>
        <dbReference type="ChEBI" id="CHEBI:18420"/>
        <label>1</label>
    </ligand>
</feature>
<dbReference type="PROSITE" id="PS51435">
    <property type="entry name" value="AP_NUCLEASE_F1_4"/>
    <property type="match status" value="1"/>
</dbReference>
<feature type="active site" description="Proton acceptor" evidence="6">
    <location>
        <position position="256"/>
    </location>
</feature>
<dbReference type="InterPro" id="IPR036691">
    <property type="entry name" value="Endo/exonu/phosph_ase_sf"/>
</dbReference>
<feature type="binding site" evidence="7">
    <location>
        <position position="34"/>
    </location>
    <ligand>
        <name>Mg(2+)</name>
        <dbReference type="ChEBI" id="CHEBI:18420"/>
        <label>1</label>
    </ligand>
</feature>
<dbReference type="EC" id="3.1.11.2" evidence="10"/>
<evidence type="ECO:0000256" key="3">
    <source>
        <dbReference type="ARBA" id="ARBA00022723"/>
    </source>
</evidence>
<keyword evidence="5 7" id="KW-0460">Magnesium</keyword>
<evidence type="ECO:0000313" key="10">
    <source>
        <dbReference type="EMBL" id="EFV95972.1"/>
    </source>
</evidence>
<dbReference type="CDD" id="cd09086">
    <property type="entry name" value="ExoIII-like_AP-endo"/>
    <property type="match status" value="1"/>
</dbReference>
<evidence type="ECO:0000256" key="8">
    <source>
        <dbReference type="PIRSR" id="PIRSR604808-3"/>
    </source>
</evidence>
<gene>
    <name evidence="10" type="primary">xth</name>
    <name evidence="10" type="ORF">HMPREF0551_0155</name>
</gene>
<evidence type="ECO:0000256" key="6">
    <source>
        <dbReference type="PIRSR" id="PIRSR604808-1"/>
    </source>
</evidence>
<evidence type="ECO:0000256" key="5">
    <source>
        <dbReference type="ARBA" id="ARBA00022842"/>
    </source>
</evidence>
<dbReference type="Pfam" id="PF03372">
    <property type="entry name" value="Exo_endo_phos"/>
    <property type="match status" value="1"/>
</dbReference>
<dbReference type="RefSeq" id="WP_005671912.1">
    <property type="nucleotide sequence ID" value="NZ_CP146288.1"/>
</dbReference>
<evidence type="ECO:0000256" key="2">
    <source>
        <dbReference type="ARBA" id="ARBA00007092"/>
    </source>
</evidence>
<protein>
    <submittedName>
        <fullName evidence="10">Exodeoxyribonuclease III</fullName>
        <ecNumber evidence="10">3.1.11.2</ecNumber>
    </submittedName>
</protein>
<evidence type="ECO:0000256" key="1">
    <source>
        <dbReference type="ARBA" id="ARBA00001936"/>
    </source>
</evidence>
<dbReference type="Proteomes" id="UP000011021">
    <property type="component" value="Unassembled WGS sequence"/>
</dbReference>
<dbReference type="GO" id="GO:0006281">
    <property type="term" value="P:DNA repair"/>
    <property type="evidence" value="ECO:0007669"/>
    <property type="project" value="InterPro"/>
</dbReference>
<dbReference type="STRING" id="887898.HMPREF0551_0155"/>
<keyword evidence="7" id="KW-0464">Manganese</keyword>
<name>E7RUI9_9BURK</name>
<dbReference type="AlphaFoldDB" id="E7RUI9"/>
<dbReference type="PANTHER" id="PTHR43250:SF2">
    <property type="entry name" value="EXODEOXYRIBONUCLEASE III"/>
    <property type="match status" value="1"/>
</dbReference>
<organism evidence="10 11">
    <name type="scientific">Lautropia mirabilis ATCC 51599</name>
    <dbReference type="NCBI Taxonomy" id="887898"/>
    <lineage>
        <taxon>Bacteria</taxon>
        <taxon>Pseudomonadati</taxon>
        <taxon>Pseudomonadota</taxon>
        <taxon>Betaproteobacteria</taxon>
        <taxon>Burkholderiales</taxon>
        <taxon>Burkholderiaceae</taxon>
        <taxon>Lautropia</taxon>
    </lineage>
</organism>
<dbReference type="eggNOG" id="COG0708">
    <property type="taxonomic scope" value="Bacteria"/>
</dbReference>
<dbReference type="GO" id="GO:0003677">
    <property type="term" value="F:DNA binding"/>
    <property type="evidence" value="ECO:0007669"/>
    <property type="project" value="InterPro"/>
</dbReference>
<keyword evidence="4 10" id="KW-0378">Hydrolase</keyword>